<name>A0AB73T3D3_9FIRM</name>
<keyword evidence="2" id="KW-1185">Reference proteome</keyword>
<gene>
    <name evidence="1" type="ORF">C7383_107191</name>
</gene>
<comment type="caution">
    <text evidence="1">The sequence shown here is derived from an EMBL/GenBank/DDBJ whole genome shotgun (WGS) entry which is preliminary data.</text>
</comment>
<dbReference type="AlphaFoldDB" id="A0AB73T3D3"/>
<proteinExistence type="predicted"/>
<dbReference type="PANTHER" id="PTHR36848">
    <property type="entry name" value="DNA-BINDING PROTEIN (PUTATIVE SECRETED PROTEIN)-RELATED"/>
    <property type="match status" value="1"/>
</dbReference>
<reference evidence="1 2" key="1">
    <citation type="submission" date="2018-05" db="EMBL/GenBank/DDBJ databases">
        <authorList>
            <person name="Goeker M."/>
            <person name="Huntemann M."/>
            <person name="Clum A."/>
            <person name="Pillay M."/>
            <person name="Palaniappan K."/>
            <person name="Varghese N."/>
            <person name="Mikhailova N."/>
            <person name="Stamatis D."/>
            <person name="Reddy T."/>
            <person name="Daum C."/>
            <person name="Shapiro N."/>
            <person name="Ivanova N."/>
            <person name="Kyrpides N."/>
            <person name="Woyke T."/>
        </authorList>
    </citation>
    <scope>NUCLEOTIDE SEQUENCE [LARGE SCALE GENOMIC DNA]</scope>
    <source>
        <strain evidence="1 2">DSM 26524</strain>
    </source>
</reference>
<dbReference type="RefSeq" id="WP_109627036.1">
    <property type="nucleotide sequence ID" value="NZ_JANKBI010000024.1"/>
</dbReference>
<dbReference type="PANTHER" id="PTHR36848:SF2">
    <property type="entry name" value="SECRETED PROTEIN"/>
    <property type="match status" value="1"/>
</dbReference>
<dbReference type="Proteomes" id="UP000245412">
    <property type="component" value="Unassembled WGS sequence"/>
</dbReference>
<organism evidence="1 2">
    <name type="scientific">Murimonas intestini</name>
    <dbReference type="NCBI Taxonomy" id="1337051"/>
    <lineage>
        <taxon>Bacteria</taxon>
        <taxon>Bacillati</taxon>
        <taxon>Bacillota</taxon>
        <taxon>Clostridia</taxon>
        <taxon>Lachnospirales</taxon>
        <taxon>Lachnospiraceae</taxon>
        <taxon>Murimonas</taxon>
    </lineage>
</organism>
<evidence type="ECO:0000313" key="1">
    <source>
        <dbReference type="EMBL" id="PWJ75184.1"/>
    </source>
</evidence>
<evidence type="ECO:0008006" key="3">
    <source>
        <dbReference type="Google" id="ProtNLM"/>
    </source>
</evidence>
<dbReference type="EMBL" id="QGGY01000007">
    <property type="protein sequence ID" value="PWJ75184.1"/>
    <property type="molecule type" value="Genomic_DNA"/>
</dbReference>
<dbReference type="InterPro" id="IPR053161">
    <property type="entry name" value="Ulvan_degrading_GH"/>
</dbReference>
<accession>A0AB73T3D3</accession>
<evidence type="ECO:0000313" key="2">
    <source>
        <dbReference type="Proteomes" id="UP000245412"/>
    </source>
</evidence>
<sequence length="1075" mass="124022">MNRELELKKEDGRKQASSFSIEEFRKPSARHRGMPFWAWNTRLKKEDLEWQIEQFRDMGMGGFYIHTRVGLDTPYLGEEFMDCVKKSAMLAKEKGLFCGLYDEDRWPSGYAGGMVTKNKEYRCKALLITPYRQGTKQYKKPEFDSRAAFSPQGNGMFLSAYQVKLDSEGRLEDYIRCCENEAEKEGYRLWYVYVETAYDSPWFNDQAYVDALNEKAIACFLETTYEKYYEALGDEFGVTVPSIFTDEPQLIPKGTLGRAKGLEEVMLPWTGDFKETFAQEYGADILEHVPELLWELAGNQVSRYRYWYHDHVTQRFSQAYGRQAGKWCREHRISLGGHMMEEPALQSQTKALGEVMRSLSGFTLPGIDMLCDAREYTTAKQAQSICHQYGREGVISELYGVTNWDFDFRRHKLQGDWQAALGVTNRVHHLNWMSMAGEAKRDYPAAIGFQSPWYREYPVVEDHFARVNTAMKSGRPVVRIGVIHPVESYWLYFGPNDQTGGIREELETRFTQITEWLLFGNLDFDYISEGLIPELWDGRRLGAMDYDIILIPGCVTLRGTTLRMLKDFLDLGKQVLFLGEVPQLVDAKESREAKNLAERCLHAEFTERAVMEVLEEYRFLDIRYFGEKHLKKPNHKKNWNGERAKKYLCQVRQEEEGVWVFLANGKALENQDLILPDDLEIRFKGLWKAVIYDTLTGTEHKADVLHGHGATYLNIRMYEQDSLLLLLIPLSGDKAVCTQDISGQDRGISGSKMPAVLWEKNLFREKVDIVSEEPNVLLLDLAEYMFDDDADSAGGPEEILRIDNIFREKLGYPLRRAALAQPWTVENKEAERHILCLKYIIQCADELKGISLALEAAENTEIFLDRKRLEKKITGYYVDPCISSVLLPDLSEGTHELLLKVSFGRKINVEPCYLLGEFDAELQGSASILRRKRSRYSWQGIDGQGMPFYGGNFVYRTEIQLDEGYYEAEVSKFRAPLILVKVDGSTAGRIVYSPYRVTFNITEKKSHVIEFYVFGNRVNTFGAVHNCDEREIYFDPNAWRTSGEGWSYEYQLKKAGILKAPVIRKLSDKSEERQE</sequence>
<protein>
    <recommendedName>
        <fullName evidence="3">Glycoside hydrolase</fullName>
    </recommendedName>
</protein>